<name>A0A553HTV6_9PEZI</name>
<evidence type="ECO:0000256" key="1">
    <source>
        <dbReference type="SAM" id="MobiDB-lite"/>
    </source>
</evidence>
<dbReference type="Proteomes" id="UP000319160">
    <property type="component" value="Unassembled WGS sequence"/>
</dbReference>
<dbReference type="EMBL" id="VFLP01000045">
    <property type="protein sequence ID" value="TRX91395.1"/>
    <property type="molecule type" value="Genomic_DNA"/>
</dbReference>
<organism evidence="2 3">
    <name type="scientific">Xylaria flabelliformis</name>
    <dbReference type="NCBI Taxonomy" id="2512241"/>
    <lineage>
        <taxon>Eukaryota</taxon>
        <taxon>Fungi</taxon>
        <taxon>Dikarya</taxon>
        <taxon>Ascomycota</taxon>
        <taxon>Pezizomycotina</taxon>
        <taxon>Sordariomycetes</taxon>
        <taxon>Xylariomycetidae</taxon>
        <taxon>Xylariales</taxon>
        <taxon>Xylariaceae</taxon>
        <taxon>Xylaria</taxon>
    </lineage>
</organism>
<comment type="caution">
    <text evidence="2">The sequence shown here is derived from an EMBL/GenBank/DDBJ whole genome shotgun (WGS) entry which is preliminary data.</text>
</comment>
<feature type="region of interest" description="Disordered" evidence="1">
    <location>
        <begin position="66"/>
        <end position="90"/>
    </location>
</feature>
<reference evidence="3" key="1">
    <citation type="submission" date="2019-06" db="EMBL/GenBank/DDBJ databases">
        <title>Draft genome sequence of the griseofulvin-producing fungus Xylaria cubensis strain G536.</title>
        <authorList>
            <person name="Mead M.E."/>
            <person name="Raja H.A."/>
            <person name="Steenwyk J.L."/>
            <person name="Knowles S.L."/>
            <person name="Oberlies N.H."/>
            <person name="Rokas A."/>
        </authorList>
    </citation>
    <scope>NUCLEOTIDE SEQUENCE [LARGE SCALE GENOMIC DNA]</scope>
    <source>
        <strain evidence="3">G536</strain>
    </source>
</reference>
<accession>A0A553HTV6</accession>
<protein>
    <submittedName>
        <fullName evidence="2">Uncharacterized protein</fullName>
    </submittedName>
</protein>
<keyword evidence="3" id="KW-1185">Reference proteome</keyword>
<gene>
    <name evidence="2" type="ORF">FHL15_007619</name>
</gene>
<dbReference type="AlphaFoldDB" id="A0A553HTV6"/>
<sequence length="300" mass="33906">MSTTCHSLGVRREVLRPRYEDQDSAMYCVQGAQGNSSDLRTSGLNVPLHDCSVYCEREHRPSHRLGYTSWTSQRESSRPRSVSTARRSGSSLELVHIAKQRSKGHKAKAYDESDRLERSWGETPRHLLSITPEPLETPRLPSSQRIRERMVSFGDDVYLDAALPSRFVSTAGHQRDTPRRQSEDKLIRAPGNGEVAGEFQASGEYRKVLPKRPRASERQRVYVPAAPVIPRLPTPDLDSASDYELGLAKYDFCACCSSDERDEEDGGRWERGKAKMDKQVDHARAYISRVTMSERLIAEA</sequence>
<dbReference type="OrthoDB" id="4772130at2759"/>
<evidence type="ECO:0000313" key="2">
    <source>
        <dbReference type="EMBL" id="TRX91395.1"/>
    </source>
</evidence>
<evidence type="ECO:0000313" key="3">
    <source>
        <dbReference type="Proteomes" id="UP000319160"/>
    </source>
</evidence>
<feature type="compositionally biased region" description="Polar residues" evidence="1">
    <location>
        <begin position="68"/>
        <end position="90"/>
    </location>
</feature>
<proteinExistence type="predicted"/>